<feature type="region of interest" description="Disordered" evidence="4">
    <location>
        <begin position="302"/>
        <end position="379"/>
    </location>
</feature>
<dbReference type="InterPro" id="IPR008584">
    <property type="entry name" value="CXXC_Zn-binding_euk"/>
</dbReference>
<sequence length="379" mass="42009">MYALTLTAELAGLGSPNSVTNLRPSDAQDNPFWYTFKVQCTSCRETHPNWVGVSRFVSLNPCDSVEMASNTLLKEQNEMSGSRGEANFVWKCKNCKRESSATIQAAPKAYQHAEPAKAQDIIQFDCRGCEFTEFKPEGDWLADGLESNTKFEGIDLTEGEWFDYDEKAGDEHNTILYHQEPLELRLMASEISPHLNFLADAAHLLAKVSPETSSYLMSRRTDLMLSHDLSVTDTERQHVCSSCGQIMIPGQGSLIELKSRSDINNKKPRCAKARKQSHKLGHGASSQTTLMKSYSCSRCHHTTKVNLPNPPPISRRKKPTAAPVTAASKEAPRPTANASSKKRAKNRKAGLQALLDQRQAVNKPSSSLGFSLSDFMRKS</sequence>
<dbReference type="InParanoid" id="A0A507AYS7"/>
<evidence type="ECO:0000313" key="5">
    <source>
        <dbReference type="EMBL" id="TPX10011.1"/>
    </source>
</evidence>
<dbReference type="Pfam" id="PF05907">
    <property type="entry name" value="CXXC_Zn-b_euk"/>
    <property type="match status" value="2"/>
</dbReference>
<comment type="similarity">
    <text evidence="1">Belongs to the UPF0587 family.</text>
</comment>
<name>A0A507AYS7_9PEZI</name>
<dbReference type="GO" id="GO:0006396">
    <property type="term" value="P:RNA processing"/>
    <property type="evidence" value="ECO:0007669"/>
    <property type="project" value="InterPro"/>
</dbReference>
<evidence type="ECO:0000313" key="6">
    <source>
        <dbReference type="Proteomes" id="UP000319257"/>
    </source>
</evidence>
<feature type="compositionally biased region" description="Polar residues" evidence="4">
    <location>
        <begin position="359"/>
        <end position="370"/>
    </location>
</feature>
<dbReference type="EMBL" id="SKBQ01000060">
    <property type="protein sequence ID" value="TPX10011.1"/>
    <property type="molecule type" value="Genomic_DNA"/>
</dbReference>
<evidence type="ECO:0000256" key="4">
    <source>
        <dbReference type="SAM" id="MobiDB-lite"/>
    </source>
</evidence>
<feature type="compositionally biased region" description="Basic residues" evidence="4">
    <location>
        <begin position="266"/>
        <end position="281"/>
    </location>
</feature>
<keyword evidence="2" id="KW-0479">Metal-binding</keyword>
<dbReference type="RefSeq" id="XP_030991722.1">
    <property type="nucleotide sequence ID" value="XM_031143759.1"/>
</dbReference>
<dbReference type="PANTHER" id="PTHR12857">
    <property type="entry name" value="CXXC MOTIF CONTAINING ZINC BINDING PROTEIN"/>
    <property type="match status" value="1"/>
</dbReference>
<evidence type="ECO:0000256" key="1">
    <source>
        <dbReference type="ARBA" id="ARBA00007818"/>
    </source>
</evidence>
<dbReference type="SUPFAM" id="SSF141678">
    <property type="entry name" value="MAL13P1.257-like"/>
    <property type="match status" value="1"/>
</dbReference>
<accession>A0A507AYS7</accession>
<keyword evidence="3" id="KW-0862">Zinc</keyword>
<gene>
    <name evidence="5" type="ORF">E0L32_008858</name>
</gene>
<reference evidence="5 6" key="1">
    <citation type="submission" date="2019-06" db="EMBL/GenBank/DDBJ databases">
        <title>Draft genome sequence of the filamentous fungus Phialemoniopsis curvata isolated from diesel fuel.</title>
        <authorList>
            <person name="Varaljay V.A."/>
            <person name="Lyon W.J."/>
            <person name="Crouch A.L."/>
            <person name="Drake C.E."/>
            <person name="Hollomon J.M."/>
            <person name="Nadeau L.J."/>
            <person name="Nunn H.S."/>
            <person name="Stevenson B.S."/>
            <person name="Bojanowski C.L."/>
            <person name="Crookes-Goodson W.J."/>
        </authorList>
    </citation>
    <scope>NUCLEOTIDE SEQUENCE [LARGE SCALE GENOMIC DNA]</scope>
    <source>
        <strain evidence="5 6">D216</strain>
    </source>
</reference>
<dbReference type="OrthoDB" id="10248838at2759"/>
<dbReference type="Pfam" id="PF04032">
    <property type="entry name" value="Rpr2"/>
    <property type="match status" value="1"/>
</dbReference>
<keyword evidence="6" id="KW-1185">Reference proteome</keyword>
<dbReference type="Proteomes" id="UP000319257">
    <property type="component" value="Unassembled WGS sequence"/>
</dbReference>
<dbReference type="GeneID" id="41976305"/>
<organism evidence="5 6">
    <name type="scientific">Thyridium curvatum</name>
    <dbReference type="NCBI Taxonomy" id="1093900"/>
    <lineage>
        <taxon>Eukaryota</taxon>
        <taxon>Fungi</taxon>
        <taxon>Dikarya</taxon>
        <taxon>Ascomycota</taxon>
        <taxon>Pezizomycotina</taxon>
        <taxon>Sordariomycetes</taxon>
        <taxon>Sordariomycetidae</taxon>
        <taxon>Thyridiales</taxon>
        <taxon>Thyridiaceae</taxon>
        <taxon>Thyridium</taxon>
    </lineage>
</organism>
<feature type="region of interest" description="Disordered" evidence="4">
    <location>
        <begin position="259"/>
        <end position="287"/>
    </location>
</feature>
<proteinExistence type="inferred from homology"/>
<dbReference type="InterPro" id="IPR007175">
    <property type="entry name" value="Rpr2/Snm1/Rpp21"/>
</dbReference>
<protein>
    <submittedName>
        <fullName evidence="5">Uncharacterized protein</fullName>
    </submittedName>
</protein>
<dbReference type="STRING" id="1093900.A0A507AYS7"/>
<evidence type="ECO:0000256" key="3">
    <source>
        <dbReference type="ARBA" id="ARBA00022833"/>
    </source>
</evidence>
<dbReference type="GO" id="GO:0008270">
    <property type="term" value="F:zinc ion binding"/>
    <property type="evidence" value="ECO:0007669"/>
    <property type="project" value="TreeGrafter"/>
</dbReference>
<evidence type="ECO:0000256" key="2">
    <source>
        <dbReference type="ARBA" id="ARBA00022723"/>
    </source>
</evidence>
<dbReference type="AlphaFoldDB" id="A0A507AYS7"/>
<comment type="caution">
    <text evidence="5">The sequence shown here is derived from an EMBL/GenBank/DDBJ whole genome shotgun (WGS) entry which is preliminary data.</text>
</comment>
<dbReference type="PANTHER" id="PTHR12857:SF0">
    <property type="entry name" value="CXXC MOTIF CONTAINING ZINC BINDING PROTEIN"/>
    <property type="match status" value="1"/>
</dbReference>